<evidence type="ECO:0000313" key="7">
    <source>
        <dbReference type="EMBL" id="NUW35628.1"/>
    </source>
</evidence>
<dbReference type="GO" id="GO:0016887">
    <property type="term" value="F:ATP hydrolysis activity"/>
    <property type="evidence" value="ECO:0007669"/>
    <property type="project" value="InterPro"/>
</dbReference>
<dbReference type="SUPFAM" id="SSF52540">
    <property type="entry name" value="P-loop containing nucleoside triphosphate hydrolases"/>
    <property type="match status" value="1"/>
</dbReference>
<evidence type="ECO:0000256" key="3">
    <source>
        <dbReference type="ARBA" id="ARBA00022741"/>
    </source>
</evidence>
<protein>
    <submittedName>
        <fullName evidence="7">ABC transporter ATP-binding protein</fullName>
    </submittedName>
</protein>
<keyword evidence="4 7" id="KW-0067">ATP-binding</keyword>
<sequence>MASVRSVARLPRLSVIPPPYRNGTCRVDTSDDLHHALNGTARAVQLQEGTVGPSSRYAALRLAALTKTFGRKMVVDHIDLEVPRGSFFGLVGPNGAGKTTSLSMAVGLLRPDGGRAEIFGLDAWADPARAKKLIGVLPDGLSMPERLTGRELLRFTGLLRGMELKEVERRAGELLEVLELDEAERTLVMEYSTGMRKKIGLATALLHAPRLLVLDEPLEAVDPVSAASIKVILQRFVGSGGSVVFSSHVMALVEQLCDHVAVIASGRVVASGTLEAVRAGRSLEERFVSLVGGQVPEVGELAWLSS</sequence>
<organism evidence="7 8">
    <name type="scientific">Nonomuraea montanisoli</name>
    <dbReference type="NCBI Taxonomy" id="2741721"/>
    <lineage>
        <taxon>Bacteria</taxon>
        <taxon>Bacillati</taxon>
        <taxon>Actinomycetota</taxon>
        <taxon>Actinomycetes</taxon>
        <taxon>Streptosporangiales</taxon>
        <taxon>Streptosporangiaceae</taxon>
        <taxon>Nonomuraea</taxon>
    </lineage>
</organism>
<keyword evidence="5" id="KW-0046">Antibiotic resistance</keyword>
<comment type="subcellular location">
    <subcellularLocation>
        <location evidence="1">Cell membrane</location>
        <topology evidence="1">Peripheral membrane protein</topology>
    </subcellularLocation>
</comment>
<dbReference type="Gene3D" id="3.40.50.300">
    <property type="entry name" value="P-loop containing nucleotide triphosphate hydrolases"/>
    <property type="match status" value="1"/>
</dbReference>
<dbReference type="GO" id="GO:0005886">
    <property type="term" value="C:plasma membrane"/>
    <property type="evidence" value="ECO:0007669"/>
    <property type="project" value="UniProtKB-SubCell"/>
</dbReference>
<dbReference type="InterPro" id="IPR003593">
    <property type="entry name" value="AAA+_ATPase"/>
</dbReference>
<accession>A0A7Y6M5B5</accession>
<gene>
    <name evidence="7" type="ORF">HTZ77_29980</name>
</gene>
<dbReference type="GO" id="GO:0005524">
    <property type="term" value="F:ATP binding"/>
    <property type="evidence" value="ECO:0007669"/>
    <property type="project" value="UniProtKB-KW"/>
</dbReference>
<dbReference type="EMBL" id="JABWGN010000012">
    <property type="protein sequence ID" value="NUW35628.1"/>
    <property type="molecule type" value="Genomic_DNA"/>
</dbReference>
<dbReference type="PANTHER" id="PTHR42711:SF19">
    <property type="entry name" value="DOXORUBICIN RESISTANCE ATP-BINDING PROTEIN DRRA"/>
    <property type="match status" value="1"/>
</dbReference>
<dbReference type="InterPro" id="IPR003439">
    <property type="entry name" value="ABC_transporter-like_ATP-bd"/>
</dbReference>
<evidence type="ECO:0000256" key="1">
    <source>
        <dbReference type="ARBA" id="ARBA00004202"/>
    </source>
</evidence>
<reference evidence="7 8" key="1">
    <citation type="submission" date="2020-06" db="EMBL/GenBank/DDBJ databases">
        <title>Nonomuraea sp. SMC257, a novel actinomycete isolated from soil.</title>
        <authorList>
            <person name="Chanama M."/>
        </authorList>
    </citation>
    <scope>NUCLEOTIDE SEQUENCE [LARGE SCALE GENOMIC DNA]</scope>
    <source>
        <strain evidence="7 8">SMC257</strain>
    </source>
</reference>
<dbReference type="Proteomes" id="UP000586042">
    <property type="component" value="Unassembled WGS sequence"/>
</dbReference>
<evidence type="ECO:0000256" key="4">
    <source>
        <dbReference type="ARBA" id="ARBA00022840"/>
    </source>
</evidence>
<dbReference type="Pfam" id="PF00005">
    <property type="entry name" value="ABC_tran"/>
    <property type="match status" value="1"/>
</dbReference>
<evidence type="ECO:0000256" key="5">
    <source>
        <dbReference type="ARBA" id="ARBA00023251"/>
    </source>
</evidence>
<comment type="caution">
    <text evidence="7">The sequence shown here is derived from an EMBL/GenBank/DDBJ whole genome shotgun (WGS) entry which is preliminary data.</text>
</comment>
<dbReference type="InterPro" id="IPR027417">
    <property type="entry name" value="P-loop_NTPase"/>
</dbReference>
<name>A0A7Y6M5B5_9ACTN</name>
<dbReference type="PANTHER" id="PTHR42711">
    <property type="entry name" value="ABC TRANSPORTER ATP-BINDING PROTEIN"/>
    <property type="match status" value="1"/>
</dbReference>
<keyword evidence="2" id="KW-0813">Transport</keyword>
<keyword evidence="8" id="KW-1185">Reference proteome</keyword>
<proteinExistence type="predicted"/>
<dbReference type="SMART" id="SM00382">
    <property type="entry name" value="AAA"/>
    <property type="match status" value="1"/>
</dbReference>
<feature type="domain" description="ABC transporter" evidence="6">
    <location>
        <begin position="60"/>
        <end position="290"/>
    </location>
</feature>
<dbReference type="InterPro" id="IPR050763">
    <property type="entry name" value="ABC_transporter_ATP-binding"/>
</dbReference>
<dbReference type="CDD" id="cd03230">
    <property type="entry name" value="ABC_DR_subfamily_A"/>
    <property type="match status" value="1"/>
</dbReference>
<dbReference type="GO" id="GO:0046677">
    <property type="term" value="P:response to antibiotic"/>
    <property type="evidence" value="ECO:0007669"/>
    <property type="project" value="UniProtKB-KW"/>
</dbReference>
<evidence type="ECO:0000256" key="2">
    <source>
        <dbReference type="ARBA" id="ARBA00022448"/>
    </source>
</evidence>
<dbReference type="AlphaFoldDB" id="A0A7Y6M5B5"/>
<keyword evidence="3" id="KW-0547">Nucleotide-binding</keyword>
<dbReference type="PROSITE" id="PS50893">
    <property type="entry name" value="ABC_TRANSPORTER_2"/>
    <property type="match status" value="1"/>
</dbReference>
<evidence type="ECO:0000259" key="6">
    <source>
        <dbReference type="PROSITE" id="PS50893"/>
    </source>
</evidence>
<evidence type="ECO:0000313" key="8">
    <source>
        <dbReference type="Proteomes" id="UP000586042"/>
    </source>
</evidence>